<name>A0A7Z0J5A5_9MICO</name>
<dbReference type="EMBL" id="JACCFM010000001">
    <property type="protein sequence ID" value="NYJ18713.1"/>
    <property type="molecule type" value="Genomic_DNA"/>
</dbReference>
<dbReference type="AlphaFoldDB" id="A0A7Z0J5A5"/>
<dbReference type="RefSeq" id="WP_179577583.1">
    <property type="nucleotide sequence ID" value="NZ_JACCFM010000001.1"/>
</dbReference>
<feature type="compositionally biased region" description="Low complexity" evidence="1">
    <location>
        <begin position="1"/>
        <end position="17"/>
    </location>
</feature>
<accession>A0A7Z0J5A5</accession>
<gene>
    <name evidence="3" type="ORF">HNR05_000504</name>
</gene>
<keyword evidence="2" id="KW-1133">Transmembrane helix</keyword>
<evidence type="ECO:0000313" key="3">
    <source>
        <dbReference type="EMBL" id="NYJ18713.1"/>
    </source>
</evidence>
<evidence type="ECO:0000256" key="2">
    <source>
        <dbReference type="SAM" id="Phobius"/>
    </source>
</evidence>
<keyword evidence="4" id="KW-1185">Reference proteome</keyword>
<feature type="region of interest" description="Disordered" evidence="1">
    <location>
        <begin position="157"/>
        <end position="177"/>
    </location>
</feature>
<comment type="caution">
    <text evidence="3">The sequence shown here is derived from an EMBL/GenBank/DDBJ whole genome shotgun (WGS) entry which is preliminary data.</text>
</comment>
<keyword evidence="2" id="KW-0472">Membrane</keyword>
<protein>
    <submittedName>
        <fullName evidence="3">Zinc transporter ZupT</fullName>
    </submittedName>
</protein>
<feature type="transmembrane region" description="Helical" evidence="2">
    <location>
        <begin position="133"/>
        <end position="152"/>
    </location>
</feature>
<proteinExistence type="predicted"/>
<evidence type="ECO:0000256" key="1">
    <source>
        <dbReference type="SAM" id="MobiDB-lite"/>
    </source>
</evidence>
<evidence type="ECO:0000313" key="4">
    <source>
        <dbReference type="Proteomes" id="UP000537260"/>
    </source>
</evidence>
<feature type="region of interest" description="Disordered" evidence="1">
    <location>
        <begin position="1"/>
        <end position="20"/>
    </location>
</feature>
<reference evidence="3 4" key="1">
    <citation type="submission" date="2020-07" db="EMBL/GenBank/DDBJ databases">
        <title>Sequencing the genomes of 1000 actinobacteria strains.</title>
        <authorList>
            <person name="Klenk H.-P."/>
        </authorList>
    </citation>
    <scope>NUCLEOTIDE SEQUENCE [LARGE SCALE GENOMIC DNA]</scope>
    <source>
        <strain evidence="3 4">LI1</strain>
    </source>
</reference>
<sequence length="177" mass="18523">MEPTSPEVAPAAEAEAPTKTRKVRSSSFTLELLPTLRAGIATVGAIAALTVWFAAAPTSVDADSVQAQSSYSAVRDARATQDSRQLLAGSAPQQTVVNTWATADLLEIVSAQLDDLAELDAETFAASQSTTDARIPALLFIGVLGFCLMAAVQPIATRRRPSDSQQAPAEPDIARSL</sequence>
<feature type="transmembrane region" description="Helical" evidence="2">
    <location>
        <begin position="32"/>
        <end position="55"/>
    </location>
</feature>
<dbReference type="Proteomes" id="UP000537260">
    <property type="component" value="Unassembled WGS sequence"/>
</dbReference>
<organism evidence="3 4">
    <name type="scientific">Glaciibacter psychrotolerans</name>
    <dbReference type="NCBI Taxonomy" id="670054"/>
    <lineage>
        <taxon>Bacteria</taxon>
        <taxon>Bacillati</taxon>
        <taxon>Actinomycetota</taxon>
        <taxon>Actinomycetes</taxon>
        <taxon>Micrococcales</taxon>
        <taxon>Microbacteriaceae</taxon>
        <taxon>Glaciibacter</taxon>
    </lineage>
</organism>
<keyword evidence="2" id="KW-0812">Transmembrane</keyword>